<dbReference type="NCBIfam" id="NF001808">
    <property type="entry name" value="PRK00522.1"/>
    <property type="match status" value="1"/>
</dbReference>
<dbReference type="EMBL" id="CP025746">
    <property type="protein sequence ID" value="QAA33275.1"/>
    <property type="molecule type" value="Genomic_DNA"/>
</dbReference>
<feature type="domain" description="Thioredoxin" evidence="4">
    <location>
        <begin position="17"/>
        <end position="164"/>
    </location>
</feature>
<reference evidence="5 6" key="1">
    <citation type="submission" date="2018-01" db="EMBL/GenBank/DDBJ databases">
        <title>Genome Sequencing and Assembly of Anaerobacter polyendosporus strain CT4.</title>
        <authorList>
            <person name="Tachaapaikoon C."/>
            <person name="Sutheeworapong S."/>
            <person name="Jenjaroenpun P."/>
            <person name="Wongsurawat T."/>
            <person name="Nookeaw I."/>
            <person name="Cheawchanlertfa P."/>
            <person name="Kosugi A."/>
            <person name="Cheevadhanarak S."/>
            <person name="Ratanakhanokchai K."/>
        </authorList>
    </citation>
    <scope>NUCLEOTIDE SEQUENCE [LARGE SCALE GENOMIC DNA]</scope>
    <source>
        <strain evidence="5 6">CT4</strain>
    </source>
</reference>
<dbReference type="Pfam" id="PF00578">
    <property type="entry name" value="AhpC-TSA"/>
    <property type="match status" value="1"/>
</dbReference>
<evidence type="ECO:0000256" key="2">
    <source>
        <dbReference type="ARBA" id="ARBA00022862"/>
    </source>
</evidence>
<dbReference type="InterPro" id="IPR013766">
    <property type="entry name" value="Thioredoxin_domain"/>
</dbReference>
<dbReference type="InterPro" id="IPR018219">
    <property type="entry name" value="Tpx_CS"/>
</dbReference>
<keyword evidence="1 5" id="KW-0575">Peroxidase</keyword>
<dbReference type="RefSeq" id="WP_128213999.1">
    <property type="nucleotide sequence ID" value="NZ_CP025746.1"/>
</dbReference>
<dbReference type="PANTHER" id="PTHR43110">
    <property type="entry name" value="THIOL PEROXIDASE"/>
    <property type="match status" value="1"/>
</dbReference>
<evidence type="ECO:0000256" key="1">
    <source>
        <dbReference type="ARBA" id="ARBA00022559"/>
    </source>
</evidence>
<proteinExistence type="predicted"/>
<sequence length="164" mass="18241">MKVKFKGNDVELKGKQFAVNETIPDFTVTDPNMNSLSFKDTTGVRILLAVPSIDTSVCDLEVATFNDKVKDLPNITCYTISMDLPFAQARWCAAKGIENVKIYSDYKDRSFADVSGTYIKELGLLTRAAFVIDSGNRIVYADYMEEVSSQPNFDQVLEAAKNAK</sequence>
<organism evidence="5 6">
    <name type="scientific">Clostridium manihotivorum</name>
    <dbReference type="NCBI Taxonomy" id="2320868"/>
    <lineage>
        <taxon>Bacteria</taxon>
        <taxon>Bacillati</taxon>
        <taxon>Bacillota</taxon>
        <taxon>Clostridia</taxon>
        <taxon>Eubacteriales</taxon>
        <taxon>Clostridiaceae</taxon>
        <taxon>Clostridium</taxon>
    </lineage>
</organism>
<dbReference type="InterPro" id="IPR002065">
    <property type="entry name" value="TPX"/>
</dbReference>
<dbReference type="KEGG" id="cmah:C1I91_17385"/>
<evidence type="ECO:0000313" key="6">
    <source>
        <dbReference type="Proteomes" id="UP000286268"/>
    </source>
</evidence>
<dbReference type="OrthoDB" id="9781543at2"/>
<name>A0A3R5QV04_9CLOT</name>
<dbReference type="AlphaFoldDB" id="A0A3R5QV04"/>
<dbReference type="CDD" id="cd03014">
    <property type="entry name" value="PRX_Atyp2cys"/>
    <property type="match status" value="1"/>
</dbReference>
<keyword evidence="6" id="KW-1185">Reference proteome</keyword>
<keyword evidence="1 5" id="KW-0560">Oxidoreductase</keyword>
<evidence type="ECO:0000256" key="3">
    <source>
        <dbReference type="ARBA" id="ARBA00023284"/>
    </source>
</evidence>
<dbReference type="Proteomes" id="UP000286268">
    <property type="component" value="Chromosome"/>
</dbReference>
<dbReference type="Gene3D" id="3.40.30.10">
    <property type="entry name" value="Glutaredoxin"/>
    <property type="match status" value="1"/>
</dbReference>
<accession>A0A3R5QV04</accession>
<dbReference type="GO" id="GO:0008379">
    <property type="term" value="F:thioredoxin peroxidase activity"/>
    <property type="evidence" value="ECO:0007669"/>
    <property type="project" value="InterPro"/>
</dbReference>
<keyword evidence="3" id="KW-0676">Redox-active center</keyword>
<dbReference type="SUPFAM" id="SSF52833">
    <property type="entry name" value="Thioredoxin-like"/>
    <property type="match status" value="1"/>
</dbReference>
<keyword evidence="2" id="KW-0049">Antioxidant</keyword>
<evidence type="ECO:0000259" key="4">
    <source>
        <dbReference type="PROSITE" id="PS51352"/>
    </source>
</evidence>
<evidence type="ECO:0000313" key="5">
    <source>
        <dbReference type="EMBL" id="QAA33275.1"/>
    </source>
</evidence>
<protein>
    <submittedName>
        <fullName evidence="5">Thiol peroxidase</fullName>
    </submittedName>
</protein>
<dbReference type="PROSITE" id="PS51352">
    <property type="entry name" value="THIOREDOXIN_2"/>
    <property type="match status" value="1"/>
</dbReference>
<gene>
    <name evidence="5" type="ORF">C1I91_17385</name>
</gene>
<dbReference type="InterPro" id="IPR050455">
    <property type="entry name" value="Tpx_Peroxidase_subfamily"/>
</dbReference>
<dbReference type="PANTHER" id="PTHR43110:SF1">
    <property type="entry name" value="THIOL PEROXIDASE"/>
    <property type="match status" value="1"/>
</dbReference>
<dbReference type="PROSITE" id="PS01265">
    <property type="entry name" value="TPX"/>
    <property type="match status" value="1"/>
</dbReference>
<dbReference type="InterPro" id="IPR000866">
    <property type="entry name" value="AhpC/TSA"/>
</dbReference>
<dbReference type="InterPro" id="IPR036249">
    <property type="entry name" value="Thioredoxin-like_sf"/>
</dbReference>